<keyword evidence="4" id="KW-0645">Protease</keyword>
<dbReference type="EMBL" id="NBSK02000004">
    <property type="protein sequence ID" value="KAJ0212631.1"/>
    <property type="molecule type" value="Genomic_DNA"/>
</dbReference>
<gene>
    <name evidence="9" type="ORF">LSAT_V11C400205370</name>
</gene>
<organism evidence="9 10">
    <name type="scientific">Lactuca sativa</name>
    <name type="common">Garden lettuce</name>
    <dbReference type="NCBI Taxonomy" id="4236"/>
    <lineage>
        <taxon>Eukaryota</taxon>
        <taxon>Viridiplantae</taxon>
        <taxon>Streptophyta</taxon>
        <taxon>Embryophyta</taxon>
        <taxon>Tracheophyta</taxon>
        <taxon>Spermatophyta</taxon>
        <taxon>Magnoliopsida</taxon>
        <taxon>eudicotyledons</taxon>
        <taxon>Gunneridae</taxon>
        <taxon>Pentapetalae</taxon>
        <taxon>asterids</taxon>
        <taxon>campanulids</taxon>
        <taxon>Asterales</taxon>
        <taxon>Asteraceae</taxon>
        <taxon>Cichorioideae</taxon>
        <taxon>Cichorieae</taxon>
        <taxon>Lactucinae</taxon>
        <taxon>Lactuca</taxon>
    </lineage>
</organism>
<proteinExistence type="inferred from homology"/>
<evidence type="ECO:0000313" key="9">
    <source>
        <dbReference type="EMBL" id="KAJ0212631.1"/>
    </source>
</evidence>
<evidence type="ECO:0000256" key="6">
    <source>
        <dbReference type="ARBA" id="ARBA00022801"/>
    </source>
</evidence>
<accession>A0A9R1XH07</accession>
<evidence type="ECO:0000256" key="5">
    <source>
        <dbReference type="ARBA" id="ARBA00022786"/>
    </source>
</evidence>
<dbReference type="GO" id="GO:0016579">
    <property type="term" value="P:protein deubiquitination"/>
    <property type="evidence" value="ECO:0007669"/>
    <property type="project" value="InterPro"/>
</dbReference>
<evidence type="ECO:0000313" key="10">
    <source>
        <dbReference type="Proteomes" id="UP000235145"/>
    </source>
</evidence>
<dbReference type="GO" id="GO:0004843">
    <property type="term" value="F:cysteine-type deubiquitinase activity"/>
    <property type="evidence" value="ECO:0007669"/>
    <property type="project" value="UniProtKB-EC"/>
</dbReference>
<evidence type="ECO:0000256" key="4">
    <source>
        <dbReference type="ARBA" id="ARBA00022670"/>
    </source>
</evidence>
<dbReference type="AlphaFoldDB" id="A0A9R1XH07"/>
<dbReference type="Proteomes" id="UP000235145">
    <property type="component" value="Unassembled WGS sequence"/>
</dbReference>
<evidence type="ECO:0000256" key="2">
    <source>
        <dbReference type="ARBA" id="ARBA00009085"/>
    </source>
</evidence>
<evidence type="ECO:0000256" key="7">
    <source>
        <dbReference type="ARBA" id="ARBA00022807"/>
    </source>
</evidence>
<dbReference type="GO" id="GO:0006508">
    <property type="term" value="P:proteolysis"/>
    <property type="evidence" value="ECO:0007669"/>
    <property type="project" value="UniProtKB-KW"/>
</dbReference>
<evidence type="ECO:0000259" key="8">
    <source>
        <dbReference type="PROSITE" id="PS50235"/>
    </source>
</evidence>
<dbReference type="PANTHER" id="PTHR24006:SF758">
    <property type="entry name" value="UBIQUITIN CARBOXYL-TERMINAL HYDROLASE 36"/>
    <property type="match status" value="1"/>
</dbReference>
<comment type="catalytic activity">
    <reaction evidence="1">
        <text>Thiol-dependent hydrolysis of ester, thioester, amide, peptide and isopeptide bonds formed by the C-terminal Gly of ubiquitin (a 76-residue protein attached to proteins as an intracellular targeting signal).</text>
        <dbReference type="EC" id="3.4.19.12"/>
    </reaction>
</comment>
<feature type="domain" description="USP" evidence="8">
    <location>
        <begin position="18"/>
        <end position="141"/>
    </location>
</feature>
<evidence type="ECO:0000256" key="1">
    <source>
        <dbReference type="ARBA" id="ARBA00000707"/>
    </source>
</evidence>
<comment type="caution">
    <text evidence="9">The sequence shown here is derived from an EMBL/GenBank/DDBJ whole genome shotgun (WGS) entry which is preliminary data.</text>
</comment>
<keyword evidence="6" id="KW-0378">Hydrolase</keyword>
<dbReference type="Pfam" id="PF00443">
    <property type="entry name" value="UCH"/>
    <property type="match status" value="1"/>
</dbReference>
<keyword evidence="5" id="KW-0833">Ubl conjugation pathway</keyword>
<dbReference type="SUPFAM" id="SSF54001">
    <property type="entry name" value="Cysteine proteinases"/>
    <property type="match status" value="1"/>
</dbReference>
<sequence>MTWQTSLMLKKRKNDPPLGFKNLSNTCHLNTVLQCLTYTPPLSNFCLRLQHSENCMCSSSTYSHTHTQKRIVQSLSIDSTLDTPGRQEDAHEFLWYVIDACHTTCLRLKKLQQQRWKYVSNGGGDGFNGSTVLKEIFGGAL</sequence>
<dbReference type="InterPro" id="IPR050164">
    <property type="entry name" value="Peptidase_C19"/>
</dbReference>
<name>A0A9R1XH07_LACSA</name>
<dbReference type="EC" id="3.4.19.12" evidence="3"/>
<keyword evidence="10" id="KW-1185">Reference proteome</keyword>
<evidence type="ECO:0000256" key="3">
    <source>
        <dbReference type="ARBA" id="ARBA00012759"/>
    </source>
</evidence>
<keyword evidence="7" id="KW-0788">Thiol protease</keyword>
<comment type="similarity">
    <text evidence="2">Belongs to the peptidase C19 family.</text>
</comment>
<dbReference type="InterPro" id="IPR028889">
    <property type="entry name" value="USP"/>
</dbReference>
<protein>
    <recommendedName>
        <fullName evidence="3">ubiquitinyl hydrolase 1</fullName>
        <ecNumber evidence="3">3.4.19.12</ecNumber>
    </recommendedName>
</protein>
<reference evidence="9 10" key="1">
    <citation type="journal article" date="2017" name="Nat. Commun.">
        <title>Genome assembly with in vitro proximity ligation data and whole-genome triplication in lettuce.</title>
        <authorList>
            <person name="Reyes-Chin-Wo S."/>
            <person name="Wang Z."/>
            <person name="Yang X."/>
            <person name="Kozik A."/>
            <person name="Arikit S."/>
            <person name="Song C."/>
            <person name="Xia L."/>
            <person name="Froenicke L."/>
            <person name="Lavelle D.O."/>
            <person name="Truco M.J."/>
            <person name="Xia R."/>
            <person name="Zhu S."/>
            <person name="Xu C."/>
            <person name="Xu H."/>
            <person name="Xu X."/>
            <person name="Cox K."/>
            <person name="Korf I."/>
            <person name="Meyers B.C."/>
            <person name="Michelmore R.W."/>
        </authorList>
    </citation>
    <scope>NUCLEOTIDE SEQUENCE [LARGE SCALE GENOMIC DNA]</scope>
    <source>
        <strain evidence="10">cv. Salinas</strain>
        <tissue evidence="9">Seedlings</tissue>
    </source>
</reference>
<dbReference type="PROSITE" id="PS50235">
    <property type="entry name" value="USP_3"/>
    <property type="match status" value="1"/>
</dbReference>
<dbReference type="PANTHER" id="PTHR24006">
    <property type="entry name" value="UBIQUITIN CARBOXYL-TERMINAL HYDROLASE"/>
    <property type="match status" value="1"/>
</dbReference>
<dbReference type="InterPro" id="IPR038765">
    <property type="entry name" value="Papain-like_cys_pep_sf"/>
</dbReference>
<dbReference type="InterPro" id="IPR001394">
    <property type="entry name" value="Peptidase_C19_UCH"/>
</dbReference>
<dbReference type="Gene3D" id="3.90.70.10">
    <property type="entry name" value="Cysteine proteinases"/>
    <property type="match status" value="1"/>
</dbReference>